<evidence type="ECO:0000256" key="1">
    <source>
        <dbReference type="SAM" id="Phobius"/>
    </source>
</evidence>
<sequence>MRAAFILFLSALPAAAHDGVHLHPHGGESWIAVAMGLAVIGAAGALGRRAAVRRKPRK</sequence>
<dbReference type="AlphaFoldDB" id="A0A2R8BTL7"/>
<keyword evidence="1" id="KW-0472">Membrane</keyword>
<feature type="chain" id="PRO_5015308397" description="Peptidase M23 domain-containing protein" evidence="2">
    <location>
        <begin position="17"/>
        <end position="58"/>
    </location>
</feature>
<feature type="signal peptide" evidence="2">
    <location>
        <begin position="1"/>
        <end position="16"/>
    </location>
</feature>
<keyword evidence="1" id="KW-0812">Transmembrane</keyword>
<evidence type="ECO:0000256" key="2">
    <source>
        <dbReference type="SAM" id="SignalP"/>
    </source>
</evidence>
<evidence type="ECO:0000313" key="3">
    <source>
        <dbReference type="EMBL" id="SPJ23501.1"/>
    </source>
</evidence>
<name>A0A2R8BTL7_9RHOB</name>
<keyword evidence="2" id="KW-0732">Signal</keyword>
<protein>
    <recommendedName>
        <fullName evidence="5">Peptidase M23 domain-containing protein</fullName>
    </recommendedName>
</protein>
<proteinExistence type="predicted"/>
<reference evidence="3 4" key="1">
    <citation type="submission" date="2018-03" db="EMBL/GenBank/DDBJ databases">
        <authorList>
            <person name="Keele B.F."/>
        </authorList>
    </citation>
    <scope>NUCLEOTIDE SEQUENCE [LARGE SCALE GENOMIC DNA]</scope>
    <source>
        <strain evidence="3 4">CECT 8504</strain>
    </source>
</reference>
<gene>
    <name evidence="3" type="ORF">PAA8504_01313</name>
</gene>
<organism evidence="3 4">
    <name type="scientific">Palleronia abyssalis</name>
    <dbReference type="NCBI Taxonomy" id="1501240"/>
    <lineage>
        <taxon>Bacteria</taxon>
        <taxon>Pseudomonadati</taxon>
        <taxon>Pseudomonadota</taxon>
        <taxon>Alphaproteobacteria</taxon>
        <taxon>Rhodobacterales</taxon>
        <taxon>Roseobacteraceae</taxon>
        <taxon>Palleronia</taxon>
    </lineage>
</organism>
<evidence type="ECO:0008006" key="5">
    <source>
        <dbReference type="Google" id="ProtNLM"/>
    </source>
</evidence>
<feature type="transmembrane region" description="Helical" evidence="1">
    <location>
        <begin position="32"/>
        <end position="51"/>
    </location>
</feature>
<keyword evidence="4" id="KW-1185">Reference proteome</keyword>
<dbReference type="RefSeq" id="WP_181375716.1">
    <property type="nucleotide sequence ID" value="NZ_ONZF01000002.1"/>
</dbReference>
<evidence type="ECO:0000313" key="4">
    <source>
        <dbReference type="Proteomes" id="UP000244912"/>
    </source>
</evidence>
<dbReference type="EMBL" id="ONZF01000002">
    <property type="protein sequence ID" value="SPJ23501.1"/>
    <property type="molecule type" value="Genomic_DNA"/>
</dbReference>
<accession>A0A2R8BTL7</accession>
<keyword evidence="1" id="KW-1133">Transmembrane helix</keyword>
<dbReference type="Proteomes" id="UP000244912">
    <property type="component" value="Unassembled WGS sequence"/>
</dbReference>